<protein>
    <recommendedName>
        <fullName evidence="6">Transcription factor CBF/NF-Y/archaeal histone domain-containing protein</fullName>
    </recommendedName>
</protein>
<dbReference type="GO" id="GO:0001228">
    <property type="term" value="F:DNA-binding transcription activator activity, RNA polymerase II-specific"/>
    <property type="evidence" value="ECO:0007669"/>
    <property type="project" value="InterPro"/>
</dbReference>
<reference evidence="7 8" key="1">
    <citation type="submission" date="2015-11" db="EMBL/GenBank/DDBJ databases">
        <title>The genome of Debaryomyces fabryi.</title>
        <authorList>
            <person name="Tafer H."/>
            <person name="Lopandic K."/>
        </authorList>
    </citation>
    <scope>NUCLEOTIDE SEQUENCE [LARGE SCALE GENOMIC DNA]</scope>
    <source>
        <strain evidence="7 8">CBS 789</strain>
    </source>
</reference>
<feature type="region of interest" description="Disordered" evidence="5">
    <location>
        <begin position="167"/>
        <end position="224"/>
    </location>
</feature>
<dbReference type="OrthoDB" id="386949at2759"/>
<dbReference type="CDD" id="cd22907">
    <property type="entry name" value="HFD_NFYB"/>
    <property type="match status" value="1"/>
</dbReference>
<feature type="region of interest" description="Disordered" evidence="5">
    <location>
        <begin position="109"/>
        <end position="151"/>
    </location>
</feature>
<dbReference type="GeneID" id="26837758"/>
<dbReference type="PANTHER" id="PTHR11064:SF9">
    <property type="entry name" value="NUCLEAR TRANSCRIPTION FACTOR Y SUBUNIT BETA"/>
    <property type="match status" value="1"/>
</dbReference>
<dbReference type="GO" id="GO:0046982">
    <property type="term" value="F:protein heterodimerization activity"/>
    <property type="evidence" value="ECO:0007669"/>
    <property type="project" value="InterPro"/>
</dbReference>
<dbReference type="InterPro" id="IPR003958">
    <property type="entry name" value="CBFA_NFYB_domain"/>
</dbReference>
<dbReference type="InterPro" id="IPR009072">
    <property type="entry name" value="Histone-fold"/>
</dbReference>
<name>A0A0V1Q4N7_9ASCO</name>
<sequence length="295" mass="33289">MDPNNINPHEVELREQDRWLPIANVARLMKNTLPQTAKVSKDAKECMQECVSEFISFVTSEASDKCLKEKRKTINGEDILYSMHDLGFENYAEVLKIYLAKYREQQALKQERNETKPSKRQRKVASAADSISHTASNTQDEHSSTDSPLREQFHEHKQEDIESHQYMGTQGSNSRQITGHDTNNNGLLGSNPSSDSSIGSPESFFNHYESNGQGNEAGNGALNGHDKQIKHEERHNDPNHKEEGYGYDDFISDPNEEQIGNHQHIDELAKLTNDEPDIDTLTAGITNGNSNNAYF</sequence>
<dbReference type="Gene3D" id="1.10.20.10">
    <property type="entry name" value="Histone, subunit A"/>
    <property type="match status" value="1"/>
</dbReference>
<feature type="compositionally biased region" description="Basic and acidic residues" evidence="5">
    <location>
        <begin position="139"/>
        <end position="151"/>
    </location>
</feature>
<keyword evidence="2" id="KW-0805">Transcription regulation</keyword>
<dbReference type="PROSITE" id="PS00685">
    <property type="entry name" value="NFYB_HAP3"/>
    <property type="match status" value="1"/>
</dbReference>
<dbReference type="Pfam" id="PF00808">
    <property type="entry name" value="CBFD_NFYB_HMF"/>
    <property type="match status" value="1"/>
</dbReference>
<keyword evidence="8" id="KW-1185">Reference proteome</keyword>
<dbReference type="PANTHER" id="PTHR11064">
    <property type="entry name" value="CCAAT-BINDING TRANSCRIPTION FACTOR-RELATED"/>
    <property type="match status" value="1"/>
</dbReference>
<evidence type="ECO:0000259" key="6">
    <source>
        <dbReference type="Pfam" id="PF00808"/>
    </source>
</evidence>
<dbReference type="GO" id="GO:0016602">
    <property type="term" value="C:CCAAT-binding factor complex"/>
    <property type="evidence" value="ECO:0007669"/>
    <property type="project" value="InterPro"/>
</dbReference>
<comment type="similarity">
    <text evidence="1">Belongs to the NFYB/HAP3 subunit family.</text>
</comment>
<comment type="caution">
    <text evidence="7">The sequence shown here is derived from an EMBL/GenBank/DDBJ whole genome shotgun (WGS) entry which is preliminary data.</text>
</comment>
<keyword evidence="3" id="KW-0238">DNA-binding</keyword>
<evidence type="ECO:0000256" key="3">
    <source>
        <dbReference type="ARBA" id="ARBA00023125"/>
    </source>
</evidence>
<organism evidence="7 8">
    <name type="scientific">Debaryomyces fabryi</name>
    <dbReference type="NCBI Taxonomy" id="58627"/>
    <lineage>
        <taxon>Eukaryota</taxon>
        <taxon>Fungi</taxon>
        <taxon>Dikarya</taxon>
        <taxon>Ascomycota</taxon>
        <taxon>Saccharomycotina</taxon>
        <taxon>Pichiomycetes</taxon>
        <taxon>Debaryomycetaceae</taxon>
        <taxon>Debaryomyces</taxon>
    </lineage>
</organism>
<evidence type="ECO:0000313" key="7">
    <source>
        <dbReference type="EMBL" id="KSA03433.1"/>
    </source>
</evidence>
<dbReference type="RefSeq" id="XP_015469535.1">
    <property type="nucleotide sequence ID" value="XM_015609579.1"/>
</dbReference>
<feature type="compositionally biased region" description="Low complexity" evidence="5">
    <location>
        <begin position="183"/>
        <end position="203"/>
    </location>
</feature>
<evidence type="ECO:0000256" key="5">
    <source>
        <dbReference type="SAM" id="MobiDB-lite"/>
    </source>
</evidence>
<evidence type="ECO:0000313" key="8">
    <source>
        <dbReference type="Proteomes" id="UP000054251"/>
    </source>
</evidence>
<feature type="compositionally biased region" description="Polar residues" evidence="5">
    <location>
        <begin position="129"/>
        <end position="138"/>
    </location>
</feature>
<gene>
    <name evidence="7" type="ORF">AC631_00749</name>
</gene>
<dbReference type="GO" id="GO:0000978">
    <property type="term" value="F:RNA polymerase II cis-regulatory region sequence-specific DNA binding"/>
    <property type="evidence" value="ECO:0007669"/>
    <property type="project" value="TreeGrafter"/>
</dbReference>
<evidence type="ECO:0000256" key="2">
    <source>
        <dbReference type="ARBA" id="ARBA00023015"/>
    </source>
</evidence>
<evidence type="ECO:0000256" key="1">
    <source>
        <dbReference type="ARBA" id="ARBA00009053"/>
    </source>
</evidence>
<evidence type="ECO:0000256" key="4">
    <source>
        <dbReference type="ARBA" id="ARBA00023163"/>
    </source>
</evidence>
<dbReference type="PRINTS" id="PR00615">
    <property type="entry name" value="CCAATSUBUNTA"/>
</dbReference>
<dbReference type="EMBL" id="LMYN01000009">
    <property type="protein sequence ID" value="KSA03433.1"/>
    <property type="molecule type" value="Genomic_DNA"/>
</dbReference>
<dbReference type="AlphaFoldDB" id="A0A0V1Q4N7"/>
<dbReference type="Proteomes" id="UP000054251">
    <property type="component" value="Unassembled WGS sequence"/>
</dbReference>
<dbReference type="SUPFAM" id="SSF47113">
    <property type="entry name" value="Histone-fold"/>
    <property type="match status" value="1"/>
</dbReference>
<dbReference type="FunFam" id="1.10.20.10:FF:000099">
    <property type="entry name" value="nuclear transcription factor Y subunit beta"/>
    <property type="match status" value="1"/>
</dbReference>
<proteinExistence type="inferred from homology"/>
<dbReference type="InterPro" id="IPR027113">
    <property type="entry name" value="Transc_fact_NFYB/HAP3"/>
</dbReference>
<accession>A0A0V1Q4N7</accession>
<feature type="compositionally biased region" description="Polar residues" evidence="5">
    <location>
        <begin position="167"/>
        <end position="182"/>
    </location>
</feature>
<keyword evidence="4" id="KW-0804">Transcription</keyword>
<feature type="domain" description="Transcription factor CBF/NF-Y/archaeal histone" evidence="6">
    <location>
        <begin position="18"/>
        <end position="81"/>
    </location>
</feature>
<dbReference type="InterPro" id="IPR003956">
    <property type="entry name" value="Transcrpt_fac_NFYB/HAP3_CS"/>
</dbReference>